<dbReference type="Proteomes" id="UP000037175">
    <property type="component" value="Unassembled WGS sequence"/>
</dbReference>
<reference evidence="7" key="1">
    <citation type="submission" date="2015-07" db="EMBL/GenBank/DDBJ databases">
        <title>Complete Genome of Thermincola ferriacetica strain Z-0001T.</title>
        <authorList>
            <person name="Lusk B."/>
            <person name="Badalamenti J.P."/>
            <person name="Parameswaran P."/>
            <person name="Bond D.R."/>
            <person name="Torres C.I."/>
        </authorList>
    </citation>
    <scope>NUCLEOTIDE SEQUENCE [LARGE SCALE GENOMIC DNA]</scope>
    <source>
        <strain evidence="7">Z-0001</strain>
    </source>
</reference>
<dbReference type="PATRIC" id="fig|281456.6.peg.1269"/>
<feature type="transmembrane region" description="Helical" evidence="5">
    <location>
        <begin position="176"/>
        <end position="193"/>
    </location>
</feature>
<keyword evidence="6" id="KW-0808">Transferase</keyword>
<dbReference type="Gene3D" id="1.10.357.140">
    <property type="entry name" value="UbiA prenyltransferase"/>
    <property type="match status" value="1"/>
</dbReference>
<keyword evidence="2 5" id="KW-0812">Transmembrane</keyword>
<evidence type="ECO:0000313" key="7">
    <source>
        <dbReference type="Proteomes" id="UP000037175"/>
    </source>
</evidence>
<dbReference type="GO" id="GO:0009247">
    <property type="term" value="P:glycolipid biosynthetic process"/>
    <property type="evidence" value="ECO:0007669"/>
    <property type="project" value="TreeGrafter"/>
</dbReference>
<evidence type="ECO:0000256" key="5">
    <source>
        <dbReference type="SAM" id="Phobius"/>
    </source>
</evidence>
<evidence type="ECO:0000256" key="2">
    <source>
        <dbReference type="ARBA" id="ARBA00022692"/>
    </source>
</evidence>
<dbReference type="NCBIfam" id="NF008977">
    <property type="entry name" value="PRK12324.1-2"/>
    <property type="match status" value="1"/>
</dbReference>
<dbReference type="PANTHER" id="PTHR11048">
    <property type="entry name" value="PRENYLTRANSFERASES"/>
    <property type="match status" value="1"/>
</dbReference>
<evidence type="ECO:0000256" key="1">
    <source>
        <dbReference type="ARBA" id="ARBA00004141"/>
    </source>
</evidence>
<feature type="transmembrane region" description="Helical" evidence="5">
    <location>
        <begin position="149"/>
        <end position="170"/>
    </location>
</feature>
<feature type="transmembrane region" description="Helical" evidence="5">
    <location>
        <begin position="122"/>
        <end position="142"/>
    </location>
</feature>
<gene>
    <name evidence="6" type="ORF">Tfer_1196</name>
</gene>
<dbReference type="Pfam" id="PF01040">
    <property type="entry name" value="UbiA"/>
    <property type="match status" value="1"/>
</dbReference>
<comment type="caution">
    <text evidence="6">The sequence shown here is derived from an EMBL/GenBank/DDBJ whole genome shotgun (WGS) entry which is preliminary data.</text>
</comment>
<feature type="transmembrane region" description="Helical" evidence="5">
    <location>
        <begin position="246"/>
        <end position="266"/>
    </location>
</feature>
<dbReference type="CDD" id="cd13963">
    <property type="entry name" value="PT_UbiA_2"/>
    <property type="match status" value="1"/>
</dbReference>
<comment type="subcellular location">
    <subcellularLocation>
        <location evidence="1">Membrane</location>
        <topology evidence="1">Multi-pass membrane protein</topology>
    </subcellularLocation>
</comment>
<dbReference type="AlphaFoldDB" id="A0A0L6W3L7"/>
<keyword evidence="4 5" id="KW-0472">Membrane</keyword>
<feature type="transmembrane region" description="Helical" evidence="5">
    <location>
        <begin position="96"/>
        <end position="116"/>
    </location>
</feature>
<feature type="transmembrane region" description="Helical" evidence="5">
    <location>
        <begin position="57"/>
        <end position="76"/>
    </location>
</feature>
<organism evidence="6 7">
    <name type="scientific">Thermincola ferriacetica</name>
    <dbReference type="NCBI Taxonomy" id="281456"/>
    <lineage>
        <taxon>Bacteria</taxon>
        <taxon>Bacillati</taxon>
        <taxon>Bacillota</taxon>
        <taxon>Clostridia</taxon>
        <taxon>Eubacteriales</taxon>
        <taxon>Thermincolaceae</taxon>
        <taxon>Thermincola</taxon>
    </lineage>
</organism>
<dbReference type="EMBL" id="LGTE01000006">
    <property type="protein sequence ID" value="KNZ70056.1"/>
    <property type="molecule type" value="Genomic_DNA"/>
</dbReference>
<protein>
    <submittedName>
        <fullName evidence="6">UbiA prenyltransferase</fullName>
    </submittedName>
</protein>
<keyword evidence="7" id="KW-1185">Reference proteome</keyword>
<name>A0A0L6W3L7_9FIRM</name>
<sequence>MNLQPKEAQLQTQPVVSQKSGLYLLLKTMRPKQWTKNLIIFAGIIFARKIFTDGYLLKTLYAFLDFCILSGSVYIINDLVDIEKDKAHPKKRNRPLASGQLSVPLATVFVILSTVLSLGSAFFLNINFGFVALAYFLLTLSYSFKLKNVVIIDVIVIALGFILRAVAGAVVIAADISPWLLVCTFLLALFLALTKRRHELLLLDDKARSHRKILDEYQPEMLDQMISVVTSSTVMAYSLYTFTSGHSIYLMTTIPFVVYGIFRYQYLVHQKDMGGSPEVALLKDKPLLINVLLWVVTSALILYLT</sequence>
<proteinExistence type="predicted"/>
<feature type="transmembrane region" description="Helical" evidence="5">
    <location>
        <begin position="287"/>
        <end position="304"/>
    </location>
</feature>
<dbReference type="RefSeq" id="WP_052217275.1">
    <property type="nucleotide sequence ID" value="NZ_LGTE01000006.1"/>
</dbReference>
<dbReference type="InterPro" id="IPR039653">
    <property type="entry name" value="Prenyltransferase"/>
</dbReference>
<dbReference type="NCBIfam" id="NF008978">
    <property type="entry name" value="PRK12324.1-4"/>
    <property type="match status" value="1"/>
</dbReference>
<dbReference type="InterPro" id="IPR044878">
    <property type="entry name" value="UbiA_sf"/>
</dbReference>
<evidence type="ECO:0000256" key="3">
    <source>
        <dbReference type="ARBA" id="ARBA00022989"/>
    </source>
</evidence>
<dbReference type="GO" id="GO:0016765">
    <property type="term" value="F:transferase activity, transferring alkyl or aryl (other than methyl) groups"/>
    <property type="evidence" value="ECO:0007669"/>
    <property type="project" value="InterPro"/>
</dbReference>
<keyword evidence="3 5" id="KW-1133">Transmembrane helix</keyword>
<dbReference type="PANTHER" id="PTHR11048:SF5">
    <property type="entry name" value="DECAPRENYL-PHOSPHATE PHOSPHORIBOSYLTRANSFERASE"/>
    <property type="match status" value="1"/>
</dbReference>
<dbReference type="GO" id="GO:0005886">
    <property type="term" value="C:plasma membrane"/>
    <property type="evidence" value="ECO:0007669"/>
    <property type="project" value="TreeGrafter"/>
</dbReference>
<evidence type="ECO:0000313" key="6">
    <source>
        <dbReference type="EMBL" id="KNZ70056.1"/>
    </source>
</evidence>
<dbReference type="InterPro" id="IPR000537">
    <property type="entry name" value="UbiA_prenyltransferase"/>
</dbReference>
<accession>A0A0L6W3L7</accession>
<evidence type="ECO:0000256" key="4">
    <source>
        <dbReference type="ARBA" id="ARBA00023136"/>
    </source>
</evidence>